<name>A0A8H3ZJL5_9PEZI</name>
<evidence type="ECO:0000313" key="2">
    <source>
        <dbReference type="EMBL" id="KAF0315911.1"/>
    </source>
</evidence>
<proteinExistence type="predicted"/>
<dbReference type="EMBL" id="WOWK01000180">
    <property type="protein sequence ID" value="KAF0315911.1"/>
    <property type="molecule type" value="Genomic_DNA"/>
</dbReference>
<evidence type="ECO:0000256" key="1">
    <source>
        <dbReference type="SAM" id="MobiDB-lite"/>
    </source>
</evidence>
<feature type="region of interest" description="Disordered" evidence="1">
    <location>
        <begin position="78"/>
        <end position="111"/>
    </location>
</feature>
<keyword evidence="3" id="KW-1185">Reference proteome</keyword>
<protein>
    <submittedName>
        <fullName evidence="2">Uncharacterized protein</fullName>
    </submittedName>
</protein>
<sequence length="111" mass="12705">MHHNAAAAAAAAAAWLLQYYLLRSPRTAEQFHRCKLFRNLTPWQTPSPSSFPFPPPRNPTTSNNHALLRMIHVRIPCPKEHETRRKHRTRGQLHTAPNPTDSWKLHESSGS</sequence>
<dbReference type="Proteomes" id="UP000434172">
    <property type="component" value="Unassembled WGS sequence"/>
</dbReference>
<reference evidence="2 3" key="1">
    <citation type="submission" date="2019-12" db="EMBL/GenBank/DDBJ databases">
        <title>A genome sequence resource for the geographically widespread anthracnose pathogen Colletotrichum asianum.</title>
        <authorList>
            <person name="Meng Y."/>
        </authorList>
    </citation>
    <scope>NUCLEOTIDE SEQUENCE [LARGE SCALE GENOMIC DNA]</scope>
    <source>
        <strain evidence="2 3">ICMP 18580</strain>
    </source>
</reference>
<comment type="caution">
    <text evidence="2">The sequence shown here is derived from an EMBL/GenBank/DDBJ whole genome shotgun (WGS) entry which is preliminary data.</text>
</comment>
<dbReference type="AlphaFoldDB" id="A0A8H3ZJL5"/>
<organism evidence="2 3">
    <name type="scientific">Colletotrichum asianum</name>
    <dbReference type="NCBI Taxonomy" id="702518"/>
    <lineage>
        <taxon>Eukaryota</taxon>
        <taxon>Fungi</taxon>
        <taxon>Dikarya</taxon>
        <taxon>Ascomycota</taxon>
        <taxon>Pezizomycotina</taxon>
        <taxon>Sordariomycetes</taxon>
        <taxon>Hypocreomycetidae</taxon>
        <taxon>Glomerellales</taxon>
        <taxon>Glomerellaceae</taxon>
        <taxon>Colletotrichum</taxon>
        <taxon>Colletotrichum gloeosporioides species complex</taxon>
    </lineage>
</organism>
<evidence type="ECO:0000313" key="3">
    <source>
        <dbReference type="Proteomes" id="UP000434172"/>
    </source>
</evidence>
<accession>A0A8H3ZJL5</accession>
<gene>
    <name evidence="2" type="ORF">GQ607_016844</name>
</gene>